<dbReference type="OrthoDB" id="1653857at2"/>
<keyword evidence="7 8" id="KW-0472">Membrane</keyword>
<dbReference type="EMBL" id="CP024848">
    <property type="protein sequence ID" value="AXI09591.1"/>
    <property type="molecule type" value="Genomic_DNA"/>
</dbReference>
<evidence type="ECO:0000256" key="6">
    <source>
        <dbReference type="ARBA" id="ARBA00022989"/>
    </source>
</evidence>
<evidence type="ECO:0000313" key="9">
    <source>
        <dbReference type="EMBL" id="AXI09591.1"/>
    </source>
</evidence>
<evidence type="ECO:0000256" key="2">
    <source>
        <dbReference type="ARBA" id="ARBA00007776"/>
    </source>
</evidence>
<organism evidence="9 10">
    <name type="scientific">Oceanobacillus zhaokaii</name>
    <dbReference type="NCBI Taxonomy" id="2052660"/>
    <lineage>
        <taxon>Bacteria</taxon>
        <taxon>Bacillati</taxon>
        <taxon>Bacillota</taxon>
        <taxon>Bacilli</taxon>
        <taxon>Bacillales</taxon>
        <taxon>Bacillaceae</taxon>
        <taxon>Oceanobacillus</taxon>
    </lineage>
</organism>
<dbReference type="KEGG" id="ocn:CUC15_11945"/>
<comment type="similarity">
    <text evidence="2">Belongs to the MreD family.</text>
</comment>
<dbReference type="AlphaFoldDB" id="A0A345PHW1"/>
<dbReference type="Proteomes" id="UP000253908">
    <property type="component" value="Chromosome"/>
</dbReference>
<evidence type="ECO:0000256" key="7">
    <source>
        <dbReference type="ARBA" id="ARBA00023136"/>
    </source>
</evidence>
<evidence type="ECO:0000256" key="8">
    <source>
        <dbReference type="SAM" id="Phobius"/>
    </source>
</evidence>
<evidence type="ECO:0000256" key="3">
    <source>
        <dbReference type="ARBA" id="ARBA00022475"/>
    </source>
</evidence>
<comment type="subcellular location">
    <subcellularLocation>
        <location evidence="1">Cell membrane</location>
        <topology evidence="1">Multi-pass membrane protein</topology>
    </subcellularLocation>
</comment>
<evidence type="ECO:0000256" key="4">
    <source>
        <dbReference type="ARBA" id="ARBA00022692"/>
    </source>
</evidence>
<feature type="transmembrane region" description="Helical" evidence="8">
    <location>
        <begin position="58"/>
        <end position="91"/>
    </location>
</feature>
<gene>
    <name evidence="9" type="primary">mreD</name>
    <name evidence="9" type="ORF">CUC15_11945</name>
</gene>
<protein>
    <submittedName>
        <fullName evidence="9">Rod shape-determining protein MreD</fullName>
    </submittedName>
</protein>
<accession>A0A345PHW1</accession>
<dbReference type="GO" id="GO:0005886">
    <property type="term" value="C:plasma membrane"/>
    <property type="evidence" value="ECO:0007669"/>
    <property type="project" value="UniProtKB-SubCell"/>
</dbReference>
<dbReference type="RefSeq" id="WP_114916879.1">
    <property type="nucleotide sequence ID" value="NZ_CP024848.1"/>
</dbReference>
<keyword evidence="3" id="KW-1003">Cell membrane</keyword>
<proteinExistence type="inferred from homology"/>
<reference evidence="10" key="1">
    <citation type="submission" date="2017-11" db="EMBL/GenBank/DDBJ databases">
        <authorList>
            <person name="Zhu W."/>
        </authorList>
    </citation>
    <scope>NUCLEOTIDE SEQUENCE [LARGE SCALE GENOMIC DNA]</scope>
    <source>
        <strain evidence="10">160</strain>
    </source>
</reference>
<keyword evidence="6 8" id="KW-1133">Transmembrane helix</keyword>
<dbReference type="Pfam" id="PF04093">
    <property type="entry name" value="MreD"/>
    <property type="match status" value="1"/>
</dbReference>
<dbReference type="NCBIfam" id="TIGR03426">
    <property type="entry name" value="shape_MreD"/>
    <property type="match status" value="1"/>
</dbReference>
<sequence>MKRLYIPLLLFLFLILEGVAIDFLPSSIVMGNQLFIPHWVAGFLVFVAVLYDNDNTYFALIYALIFGLLLDAVYTGILGVYMFSYAISIYIVENFKKMLHRNFFVVVLLGVVGISIADLLIYLTYLVIGMTDMFWQDYLLNRLLPTVLLNLLFMIIVYPLFSKRLQRWGNEQLD</sequence>
<evidence type="ECO:0000313" key="10">
    <source>
        <dbReference type="Proteomes" id="UP000253908"/>
    </source>
</evidence>
<evidence type="ECO:0000256" key="5">
    <source>
        <dbReference type="ARBA" id="ARBA00022960"/>
    </source>
</evidence>
<evidence type="ECO:0000256" key="1">
    <source>
        <dbReference type="ARBA" id="ARBA00004651"/>
    </source>
</evidence>
<keyword evidence="5" id="KW-0133">Cell shape</keyword>
<dbReference type="InterPro" id="IPR007227">
    <property type="entry name" value="Cell_shape_determining_MreD"/>
</dbReference>
<name>A0A345PHW1_9BACI</name>
<feature type="transmembrane region" description="Helical" evidence="8">
    <location>
        <begin position="103"/>
        <end position="128"/>
    </location>
</feature>
<keyword evidence="10" id="KW-1185">Reference proteome</keyword>
<feature type="transmembrane region" description="Helical" evidence="8">
    <location>
        <begin position="140"/>
        <end position="161"/>
    </location>
</feature>
<feature type="transmembrane region" description="Helical" evidence="8">
    <location>
        <begin position="30"/>
        <end position="51"/>
    </location>
</feature>
<dbReference type="GO" id="GO:0008360">
    <property type="term" value="P:regulation of cell shape"/>
    <property type="evidence" value="ECO:0007669"/>
    <property type="project" value="UniProtKB-KW"/>
</dbReference>
<keyword evidence="4 8" id="KW-0812">Transmembrane</keyword>